<evidence type="ECO:0000256" key="4">
    <source>
        <dbReference type="ARBA" id="ARBA00022777"/>
    </source>
</evidence>
<dbReference type="EMBL" id="CAJOBC010000089">
    <property type="protein sequence ID" value="CAF3534655.1"/>
    <property type="molecule type" value="Genomic_DNA"/>
</dbReference>
<comment type="caution">
    <text evidence="10">The sequence shown here is derived from an EMBL/GenBank/DDBJ whole genome shotgun (WGS) entry which is preliminary data.</text>
</comment>
<evidence type="ECO:0000256" key="6">
    <source>
        <dbReference type="PROSITE-ProRule" id="PRU10141"/>
    </source>
</evidence>
<keyword evidence="4" id="KW-0418">Kinase</keyword>
<dbReference type="EMBL" id="CAJNOK010000280">
    <property type="protein sequence ID" value="CAF0742121.1"/>
    <property type="molecule type" value="Genomic_DNA"/>
</dbReference>
<dbReference type="GO" id="GO:1902749">
    <property type="term" value="P:regulation of cell cycle G2/M phase transition"/>
    <property type="evidence" value="ECO:0007669"/>
    <property type="project" value="TreeGrafter"/>
</dbReference>
<evidence type="ECO:0000313" key="11">
    <source>
        <dbReference type="EMBL" id="CAF3519718.1"/>
    </source>
</evidence>
<dbReference type="InterPro" id="IPR017441">
    <property type="entry name" value="Protein_kinase_ATP_BS"/>
</dbReference>
<dbReference type="Proteomes" id="UP000682733">
    <property type="component" value="Unassembled WGS sequence"/>
</dbReference>
<evidence type="ECO:0000256" key="7">
    <source>
        <dbReference type="SAM" id="MobiDB-lite"/>
    </source>
</evidence>
<dbReference type="InterPro" id="IPR000719">
    <property type="entry name" value="Prot_kinase_dom"/>
</dbReference>
<keyword evidence="3 6" id="KW-0547">Nucleotide-binding</keyword>
<gene>
    <name evidence="10" type="ORF">GPM918_LOCUS1033</name>
    <name evidence="9" type="ORF">OVA965_LOCUS1504</name>
    <name evidence="12" type="ORF">SRO942_LOCUS1033</name>
    <name evidence="11" type="ORF">TMI583_LOCUS1505</name>
</gene>
<dbReference type="PROSITE" id="PS50011">
    <property type="entry name" value="PROTEIN_KINASE_DOM"/>
    <property type="match status" value="1"/>
</dbReference>
<keyword evidence="2" id="KW-0808">Transferase</keyword>
<reference evidence="10" key="1">
    <citation type="submission" date="2021-02" db="EMBL/GenBank/DDBJ databases">
        <authorList>
            <person name="Nowell W R."/>
        </authorList>
    </citation>
    <scope>NUCLEOTIDE SEQUENCE</scope>
</reference>
<organism evidence="10 13">
    <name type="scientific">Didymodactylos carnosus</name>
    <dbReference type="NCBI Taxonomy" id="1234261"/>
    <lineage>
        <taxon>Eukaryota</taxon>
        <taxon>Metazoa</taxon>
        <taxon>Spiralia</taxon>
        <taxon>Gnathifera</taxon>
        <taxon>Rotifera</taxon>
        <taxon>Eurotatoria</taxon>
        <taxon>Bdelloidea</taxon>
        <taxon>Philodinida</taxon>
        <taxon>Philodinidae</taxon>
        <taxon>Didymodactylos</taxon>
    </lineage>
</organism>
<dbReference type="SUPFAM" id="SSF48371">
    <property type="entry name" value="ARM repeat"/>
    <property type="match status" value="1"/>
</dbReference>
<evidence type="ECO:0000256" key="3">
    <source>
        <dbReference type="ARBA" id="ARBA00022741"/>
    </source>
</evidence>
<dbReference type="PANTHER" id="PTHR43671">
    <property type="entry name" value="SERINE/THREONINE-PROTEIN KINASE NEK"/>
    <property type="match status" value="1"/>
</dbReference>
<evidence type="ECO:0000313" key="12">
    <source>
        <dbReference type="EMBL" id="CAF3534655.1"/>
    </source>
</evidence>
<dbReference type="Proteomes" id="UP000677228">
    <property type="component" value="Unassembled WGS sequence"/>
</dbReference>
<name>A0A813PG20_9BILA</name>
<dbReference type="SUPFAM" id="SSF56112">
    <property type="entry name" value="Protein kinase-like (PK-like)"/>
    <property type="match status" value="1"/>
</dbReference>
<dbReference type="PROSITE" id="PS00107">
    <property type="entry name" value="PROTEIN_KINASE_ATP"/>
    <property type="match status" value="1"/>
</dbReference>
<dbReference type="PANTHER" id="PTHR43671:SF92">
    <property type="entry name" value="SERINE_THREONINE-PROTEIN KINASE NEK10"/>
    <property type="match status" value="1"/>
</dbReference>
<dbReference type="PROSITE" id="PS00109">
    <property type="entry name" value="PROTEIN_KINASE_TYR"/>
    <property type="match status" value="1"/>
</dbReference>
<dbReference type="Proteomes" id="UP000681722">
    <property type="component" value="Unassembled WGS sequence"/>
</dbReference>
<evidence type="ECO:0000313" key="13">
    <source>
        <dbReference type="Proteomes" id="UP000663829"/>
    </source>
</evidence>
<dbReference type="InterPro" id="IPR011009">
    <property type="entry name" value="Kinase-like_dom_sf"/>
</dbReference>
<feature type="region of interest" description="Disordered" evidence="7">
    <location>
        <begin position="719"/>
        <end position="777"/>
    </location>
</feature>
<dbReference type="InterPro" id="IPR050660">
    <property type="entry name" value="NEK_Ser/Thr_kinase"/>
</dbReference>
<dbReference type="GO" id="GO:0004674">
    <property type="term" value="F:protein serine/threonine kinase activity"/>
    <property type="evidence" value="ECO:0007669"/>
    <property type="project" value="TreeGrafter"/>
</dbReference>
<dbReference type="Gene3D" id="1.25.10.10">
    <property type="entry name" value="Leucine-rich Repeat Variant"/>
    <property type="match status" value="1"/>
</dbReference>
<dbReference type="Pfam" id="PF00069">
    <property type="entry name" value="Pkinase"/>
    <property type="match status" value="1"/>
</dbReference>
<dbReference type="GO" id="GO:0005524">
    <property type="term" value="F:ATP binding"/>
    <property type="evidence" value="ECO:0007669"/>
    <property type="project" value="UniProtKB-UniRule"/>
</dbReference>
<dbReference type="AlphaFoldDB" id="A0A813PG20"/>
<dbReference type="InterPro" id="IPR008266">
    <property type="entry name" value="Tyr_kinase_AS"/>
</dbReference>
<feature type="binding site" evidence="6">
    <location>
        <position position="405"/>
    </location>
    <ligand>
        <name>ATP</name>
        <dbReference type="ChEBI" id="CHEBI:30616"/>
    </ligand>
</feature>
<keyword evidence="13" id="KW-1185">Reference proteome</keyword>
<dbReference type="EMBL" id="CAJNOQ010000089">
    <property type="protein sequence ID" value="CAF0754482.1"/>
    <property type="molecule type" value="Genomic_DNA"/>
</dbReference>
<dbReference type="InterPro" id="IPR016024">
    <property type="entry name" value="ARM-type_fold"/>
</dbReference>
<feature type="region of interest" description="Disordered" evidence="7">
    <location>
        <begin position="916"/>
        <end position="951"/>
    </location>
</feature>
<dbReference type="OrthoDB" id="248923at2759"/>
<dbReference type="InterPro" id="IPR011989">
    <property type="entry name" value="ARM-like"/>
</dbReference>
<comment type="similarity">
    <text evidence="1">Belongs to the protein kinase superfamily. NEK Ser/Thr protein kinase family. NIMA subfamily.</text>
</comment>
<dbReference type="EMBL" id="CAJOBA010000280">
    <property type="protein sequence ID" value="CAF3519718.1"/>
    <property type="molecule type" value="Genomic_DNA"/>
</dbReference>
<evidence type="ECO:0000313" key="10">
    <source>
        <dbReference type="EMBL" id="CAF0754482.1"/>
    </source>
</evidence>
<evidence type="ECO:0000313" key="9">
    <source>
        <dbReference type="EMBL" id="CAF0742121.1"/>
    </source>
</evidence>
<dbReference type="Proteomes" id="UP000663829">
    <property type="component" value="Unassembled WGS sequence"/>
</dbReference>
<dbReference type="Gene3D" id="1.10.510.10">
    <property type="entry name" value="Transferase(Phosphotransferase) domain 1"/>
    <property type="match status" value="1"/>
</dbReference>
<evidence type="ECO:0000256" key="5">
    <source>
        <dbReference type="ARBA" id="ARBA00022840"/>
    </source>
</evidence>
<keyword evidence="5 6" id="KW-0067">ATP-binding</keyword>
<evidence type="ECO:0000256" key="2">
    <source>
        <dbReference type="ARBA" id="ARBA00022679"/>
    </source>
</evidence>
<accession>A0A813PG20</accession>
<evidence type="ECO:0000259" key="8">
    <source>
        <dbReference type="PROSITE" id="PS50011"/>
    </source>
</evidence>
<sequence>MIGIKTQLDFYISLHTIDLTESGELCSNNTNISTQILKDILNILLKLITNENCRTEYIINSKVLESINRLLNSSPDLSLTQDVLRLLINMTERSEVYLQEIARNDTPYTLLNILSYEDLETKQLALQLIASLLAQTQVKEYFHALVDFLHTFISLLSHDNVKLLFHAIWGLTHLADNEDFRRLIRLEGALPLLVTILEKRDFDYCLPSTTNKSKHGNGSISKKQSLGVSEPTSRDQLFDLQVACCTLLAELSYDYTNGQTIIDKNGIYVIAMLLFPENEEYQKSEKFNHLQRNVFRTLRYLFPLNKNREQYKKLFTPQTFELFLEIGNFQRDLSLYKKLTETWNSTVSFDEMIEIKTKRLRSLDPKREPTRYVKDYGVFDCLGSGAFGSVYRVAKRNATTMCAMKEIDNRSFRSGGDVEKSLGTRINEVKIIREELRHPNVVSYYRMFHENEKLYIVMELISGSSLQDFLTLLKETRSTMSEENIWKVFVQLILALRYLHKEKGIVHRDLTANNIMLDDEYRVKITDFGLAKLLDNDCSKMTSVVGTMYYACPEIIQHLPYNEKADIWSLGCVLYHMATLVPPFFTSNLLSLASKICASDYDQQPLKHYSDRIRHVIVECLCIDSNRRPDIYSVAQLCTEYIMIYTDRACTNIQKLEKRLRQQDSKRLNYHQRCWSCSSAKESIVNGGDVSFDDQQSIDTVKQYTDDFAGGVFINTRSPDGSNIGNISSDGGYDSGNRRSVYQSPSPSTPDRRDNNSLVRPRPTSAGSATSIVMPHRRLRATDPVTQLLDVVHKIIFITQTPPTISDNNSCRRLIERYKRFLFSKRTSQNLKSELSKLASHSMDCIQFDVSSNSSSTSAVEHLVFKSITTNSSAATNKALNPKTIDLTIHENDGYITYEQMMSFIEQILQETSYYNQTTSDSLPPPSTSQKARLPSGKKSHSIHQSVQEYS</sequence>
<proteinExistence type="inferred from homology"/>
<protein>
    <recommendedName>
        <fullName evidence="8">Protein kinase domain-containing protein</fullName>
    </recommendedName>
</protein>
<feature type="domain" description="Protein kinase" evidence="8">
    <location>
        <begin position="376"/>
        <end position="642"/>
    </location>
</feature>
<evidence type="ECO:0000256" key="1">
    <source>
        <dbReference type="ARBA" id="ARBA00010886"/>
    </source>
</evidence>
<feature type="compositionally biased region" description="Low complexity" evidence="7">
    <location>
        <begin position="720"/>
        <end position="732"/>
    </location>
</feature>